<gene>
    <name evidence="2" type="ORF">P171DRAFT_360777</name>
</gene>
<feature type="domain" description="Enoyl reductase (ER)" evidence="1">
    <location>
        <begin position="23"/>
        <end position="339"/>
    </location>
</feature>
<evidence type="ECO:0000313" key="2">
    <source>
        <dbReference type="EMBL" id="KAF2443954.1"/>
    </source>
</evidence>
<accession>A0A9P4PJA1</accession>
<dbReference type="GO" id="GO:0016491">
    <property type="term" value="F:oxidoreductase activity"/>
    <property type="evidence" value="ECO:0007669"/>
    <property type="project" value="InterPro"/>
</dbReference>
<dbReference type="AlphaFoldDB" id="A0A9P4PJA1"/>
<dbReference type="PANTHER" id="PTHR44013">
    <property type="entry name" value="ZINC-TYPE ALCOHOL DEHYDROGENASE-LIKE PROTEIN C16A3.02C"/>
    <property type="match status" value="1"/>
</dbReference>
<dbReference type="SMART" id="SM00829">
    <property type="entry name" value="PKS_ER"/>
    <property type="match status" value="1"/>
</dbReference>
<dbReference type="OrthoDB" id="201656at2759"/>
<evidence type="ECO:0000313" key="3">
    <source>
        <dbReference type="Proteomes" id="UP000799764"/>
    </source>
</evidence>
<dbReference type="PANTHER" id="PTHR44013:SF1">
    <property type="entry name" value="ZINC-TYPE ALCOHOL DEHYDROGENASE-LIKE PROTEIN C16A3.02C"/>
    <property type="match status" value="1"/>
</dbReference>
<dbReference type="InterPro" id="IPR020843">
    <property type="entry name" value="ER"/>
</dbReference>
<dbReference type="InterPro" id="IPR052733">
    <property type="entry name" value="Chloroplast_QOR"/>
</dbReference>
<dbReference type="SUPFAM" id="SSF50129">
    <property type="entry name" value="GroES-like"/>
    <property type="match status" value="1"/>
</dbReference>
<organism evidence="2 3">
    <name type="scientific">Karstenula rhodostoma CBS 690.94</name>
    <dbReference type="NCBI Taxonomy" id="1392251"/>
    <lineage>
        <taxon>Eukaryota</taxon>
        <taxon>Fungi</taxon>
        <taxon>Dikarya</taxon>
        <taxon>Ascomycota</taxon>
        <taxon>Pezizomycotina</taxon>
        <taxon>Dothideomycetes</taxon>
        <taxon>Pleosporomycetidae</taxon>
        <taxon>Pleosporales</taxon>
        <taxon>Massarineae</taxon>
        <taxon>Didymosphaeriaceae</taxon>
        <taxon>Karstenula</taxon>
    </lineage>
</organism>
<protein>
    <submittedName>
        <fullName evidence="2">Zinc alcohol dehydrogenase</fullName>
    </submittedName>
</protein>
<dbReference type="EMBL" id="MU001501">
    <property type="protein sequence ID" value="KAF2443954.1"/>
    <property type="molecule type" value="Genomic_DNA"/>
</dbReference>
<dbReference type="Proteomes" id="UP000799764">
    <property type="component" value="Unassembled WGS sequence"/>
</dbReference>
<evidence type="ECO:0000259" key="1">
    <source>
        <dbReference type="SMART" id="SM00829"/>
    </source>
</evidence>
<dbReference type="Pfam" id="PF13602">
    <property type="entry name" value="ADH_zinc_N_2"/>
    <property type="match status" value="1"/>
</dbReference>
<dbReference type="Gene3D" id="3.40.50.720">
    <property type="entry name" value="NAD(P)-binding Rossmann-like Domain"/>
    <property type="match status" value="1"/>
</dbReference>
<dbReference type="InterPro" id="IPR036291">
    <property type="entry name" value="NAD(P)-bd_dom_sf"/>
</dbReference>
<comment type="caution">
    <text evidence="2">The sequence shown here is derived from an EMBL/GenBank/DDBJ whole genome shotgun (WGS) entry which is preliminary data.</text>
</comment>
<dbReference type="Gene3D" id="3.90.180.10">
    <property type="entry name" value="Medium-chain alcohol dehydrogenases, catalytic domain"/>
    <property type="match status" value="1"/>
</dbReference>
<dbReference type="SUPFAM" id="SSF51735">
    <property type="entry name" value="NAD(P)-binding Rossmann-fold domains"/>
    <property type="match status" value="1"/>
</dbReference>
<dbReference type="InterPro" id="IPR013154">
    <property type="entry name" value="ADH-like_N"/>
</dbReference>
<sequence length="347" mass="37347">MATMQAWQYTTRNHPFESNLTLNKVPKLRAPSKSTSDKTPSILVRVYAASINPADHKVPLTPIVGYFINSKPATPGLDYAGVVETVPAGCPTTLKPGDKVLGRHEWPYQHGALAEYVLGQPNGLVKLPDGLSFVQGAAIGTAALSALQPLELANIKAGDSVFINGGSGGVGSFTLQIAKLLGAAHVTVTCGPANVDRMKALGADEVINYREADVVDVLKATAKDTGRFYDIVIENVGAIDTVYENCHHFVRPGGIFVQVSGTNILFIAKRMVLPGFLSGGKRKFSSYLAYNTPDQLQRIAEWANEGKLRVEIDEEFAFENVKEAFAKLRGGRAQGKIVVRVPREGET</sequence>
<reference evidence="2" key="1">
    <citation type="journal article" date="2020" name="Stud. Mycol.">
        <title>101 Dothideomycetes genomes: a test case for predicting lifestyles and emergence of pathogens.</title>
        <authorList>
            <person name="Haridas S."/>
            <person name="Albert R."/>
            <person name="Binder M."/>
            <person name="Bloem J."/>
            <person name="Labutti K."/>
            <person name="Salamov A."/>
            <person name="Andreopoulos B."/>
            <person name="Baker S."/>
            <person name="Barry K."/>
            <person name="Bills G."/>
            <person name="Bluhm B."/>
            <person name="Cannon C."/>
            <person name="Castanera R."/>
            <person name="Culley D."/>
            <person name="Daum C."/>
            <person name="Ezra D."/>
            <person name="Gonzalez J."/>
            <person name="Henrissat B."/>
            <person name="Kuo A."/>
            <person name="Liang C."/>
            <person name="Lipzen A."/>
            <person name="Lutzoni F."/>
            <person name="Magnuson J."/>
            <person name="Mondo S."/>
            <person name="Nolan M."/>
            <person name="Ohm R."/>
            <person name="Pangilinan J."/>
            <person name="Park H.-J."/>
            <person name="Ramirez L."/>
            <person name="Alfaro M."/>
            <person name="Sun H."/>
            <person name="Tritt A."/>
            <person name="Yoshinaga Y."/>
            <person name="Zwiers L.-H."/>
            <person name="Turgeon B."/>
            <person name="Goodwin S."/>
            <person name="Spatafora J."/>
            <person name="Crous P."/>
            <person name="Grigoriev I."/>
        </authorList>
    </citation>
    <scope>NUCLEOTIDE SEQUENCE</scope>
    <source>
        <strain evidence="2">CBS 690.94</strain>
    </source>
</reference>
<dbReference type="InterPro" id="IPR011032">
    <property type="entry name" value="GroES-like_sf"/>
</dbReference>
<proteinExistence type="predicted"/>
<keyword evidence="3" id="KW-1185">Reference proteome</keyword>
<dbReference type="CDD" id="cd08267">
    <property type="entry name" value="MDR1"/>
    <property type="match status" value="1"/>
</dbReference>
<name>A0A9P4PJA1_9PLEO</name>
<dbReference type="Pfam" id="PF08240">
    <property type="entry name" value="ADH_N"/>
    <property type="match status" value="1"/>
</dbReference>